<feature type="compositionally biased region" description="Basic and acidic residues" evidence="1">
    <location>
        <begin position="33"/>
        <end position="60"/>
    </location>
</feature>
<dbReference type="AlphaFoldDB" id="A0A8J6NCW0"/>
<gene>
    <name evidence="2" type="ORF">H8E79_09305</name>
</gene>
<feature type="compositionally biased region" description="Basic residues" evidence="1">
    <location>
        <begin position="18"/>
        <end position="32"/>
    </location>
</feature>
<organism evidence="2 3">
    <name type="scientific">Candidatus Desulfatifera sulfidica</name>
    <dbReference type="NCBI Taxonomy" id="2841691"/>
    <lineage>
        <taxon>Bacteria</taxon>
        <taxon>Pseudomonadati</taxon>
        <taxon>Thermodesulfobacteriota</taxon>
        <taxon>Desulfobulbia</taxon>
        <taxon>Desulfobulbales</taxon>
        <taxon>Desulfobulbaceae</taxon>
        <taxon>Candidatus Desulfatifera</taxon>
    </lineage>
</organism>
<dbReference type="Proteomes" id="UP000599024">
    <property type="component" value="Unassembled WGS sequence"/>
</dbReference>
<evidence type="ECO:0000256" key="1">
    <source>
        <dbReference type="SAM" id="MobiDB-lite"/>
    </source>
</evidence>
<protein>
    <submittedName>
        <fullName evidence="2">DUF2058 domain-containing protein</fullName>
    </submittedName>
</protein>
<reference evidence="2 3" key="1">
    <citation type="submission" date="2020-08" db="EMBL/GenBank/DDBJ databases">
        <title>Bridging the membrane lipid divide: bacteria of the FCB group superphylum have the potential to synthesize archaeal ether lipids.</title>
        <authorList>
            <person name="Villanueva L."/>
            <person name="Von Meijenfeldt F.A.B."/>
            <person name="Westbye A.B."/>
            <person name="Yadav S."/>
            <person name="Hopmans E.C."/>
            <person name="Dutilh B.E."/>
            <person name="Sinninghe Damste J.S."/>
        </authorList>
    </citation>
    <scope>NUCLEOTIDE SEQUENCE [LARGE SCALE GENOMIC DNA]</scope>
    <source>
        <strain evidence="2">NIOZ-UU81</strain>
    </source>
</reference>
<dbReference type="InterPro" id="IPR018636">
    <property type="entry name" value="DUF2058"/>
</dbReference>
<comment type="caution">
    <text evidence="2">The sequence shown here is derived from an EMBL/GenBank/DDBJ whole genome shotgun (WGS) entry which is preliminary data.</text>
</comment>
<dbReference type="Pfam" id="PF09831">
    <property type="entry name" value="DUF2058"/>
    <property type="match status" value="1"/>
</dbReference>
<name>A0A8J6NCW0_9BACT</name>
<sequence length="160" mass="18617">MGNPFQDQFLKAGLVSKKQVKKVKHEKRHNRKQNKEDSSVEVSRKARQEQEAQAQRNRELNLKYAEENRLKEQNALIKQLIQGSRLDQDERGQRYNFVDQKKIKRIFVSEEMADQLSLGQLAIVKFGNGYEVVPAKVARQIIDRDREFVVAFHEGGASHE</sequence>
<evidence type="ECO:0000313" key="2">
    <source>
        <dbReference type="EMBL" id="MBC8209345.1"/>
    </source>
</evidence>
<proteinExistence type="predicted"/>
<dbReference type="EMBL" id="JACNLK010000092">
    <property type="protein sequence ID" value="MBC8209345.1"/>
    <property type="molecule type" value="Genomic_DNA"/>
</dbReference>
<evidence type="ECO:0000313" key="3">
    <source>
        <dbReference type="Proteomes" id="UP000599024"/>
    </source>
</evidence>
<feature type="region of interest" description="Disordered" evidence="1">
    <location>
        <begin position="1"/>
        <end position="60"/>
    </location>
</feature>
<accession>A0A8J6NCW0</accession>